<proteinExistence type="predicted"/>
<dbReference type="Proteomes" id="UP000014760">
    <property type="component" value="Unassembled WGS sequence"/>
</dbReference>
<dbReference type="OMA" id="PEMRPWD"/>
<sequence length="406" mass="48174">MIFQLVDLKAELARKQAQFNQQKLHAKDGVRKKAPTEKKPPKWVKQNAGVADRAKRDMESVASEDNSIEKSRRALEAKAKMYDQLMNKIPDENDEEDGESLYLVDFQKKSNLRRKEDEEKERRRKEKEEEEAEEKLLKEKIPEPEDSDEQWVDYVDSFGRSRRCMKRDLPKLVAMDEDLTGKKKPEVSNSQKEYSRDLMSADMIREEQRKKWEQEELDAINGPLHYSNVRFDEIRSHGTGFFQFGKTEEERGEQMKSLHNLREQTLSLREKKEQLKAKRLAAVQARLAKVKQRKMVQEGAPLPESLVEDLDPMNMKPKEEEPVEMLVRDEALRQDAPTRDWDRGKKVIDLDTDYVSKRRQERDNEFAPPSFYYDRPNRNNYREEEEEEEEEEEDRTGGRYCCIHQR</sequence>
<feature type="region of interest" description="Disordered" evidence="2">
    <location>
        <begin position="88"/>
        <end position="148"/>
    </location>
</feature>
<dbReference type="HOGENOM" id="CLU_037216_1_0_1"/>
<feature type="compositionally biased region" description="Basic and acidic residues" evidence="2">
    <location>
        <begin position="25"/>
        <end position="40"/>
    </location>
</feature>
<dbReference type="InterPro" id="IPR057464">
    <property type="entry name" value="CCDC174_GRSR"/>
</dbReference>
<feature type="domain" description="CCDC174 alpha/beta GRSR" evidence="3">
    <location>
        <begin position="151"/>
        <end position="179"/>
    </location>
</feature>
<feature type="region of interest" description="Disordered" evidence="2">
    <location>
        <begin position="19"/>
        <end position="69"/>
    </location>
</feature>
<gene>
    <name evidence="4" type="ORF">CAPTEDRAFT_181155</name>
</gene>
<dbReference type="OrthoDB" id="333551at2759"/>
<reference evidence="5" key="3">
    <citation type="submission" date="2015-06" db="UniProtKB">
        <authorList>
            <consortium name="EnsemblMetazoa"/>
        </authorList>
    </citation>
    <scope>IDENTIFICATION</scope>
</reference>
<evidence type="ECO:0000313" key="6">
    <source>
        <dbReference type="Proteomes" id="UP000014760"/>
    </source>
</evidence>
<feature type="compositionally biased region" description="Acidic residues" evidence="2">
    <location>
        <begin position="383"/>
        <end position="394"/>
    </location>
</feature>
<dbReference type="EMBL" id="AMQN01013978">
    <property type="status" value="NOT_ANNOTATED_CDS"/>
    <property type="molecule type" value="Genomic_DNA"/>
</dbReference>
<dbReference type="AlphaFoldDB" id="R7TJ18"/>
<feature type="compositionally biased region" description="Basic and acidic residues" evidence="2">
    <location>
        <begin position="352"/>
        <end position="365"/>
    </location>
</feature>
<dbReference type="InterPro" id="IPR025066">
    <property type="entry name" value="CCDC174-like"/>
</dbReference>
<dbReference type="STRING" id="283909.R7TJ18"/>
<evidence type="ECO:0000313" key="4">
    <source>
        <dbReference type="EMBL" id="ELT91100.1"/>
    </source>
</evidence>
<accession>R7TJ18</accession>
<feature type="region of interest" description="Disordered" evidence="2">
    <location>
        <begin position="176"/>
        <end position="200"/>
    </location>
</feature>
<keyword evidence="6" id="KW-1185">Reference proteome</keyword>
<feature type="compositionally biased region" description="Basic and acidic residues" evidence="2">
    <location>
        <begin position="134"/>
        <end position="143"/>
    </location>
</feature>
<feature type="region of interest" description="Disordered" evidence="2">
    <location>
        <begin position="328"/>
        <end position="347"/>
    </location>
</feature>
<dbReference type="EnsemblMetazoa" id="CapteT181155">
    <property type="protein sequence ID" value="CapteP181155"/>
    <property type="gene ID" value="CapteG181155"/>
</dbReference>
<dbReference type="PANTHER" id="PTHR15885">
    <property type="entry name" value="COILED-COIL DOMAIN-CONTAINING PROTEIN 174"/>
    <property type="match status" value="1"/>
</dbReference>
<dbReference type="EMBL" id="KB310648">
    <property type="protein sequence ID" value="ELT91100.1"/>
    <property type="molecule type" value="Genomic_DNA"/>
</dbReference>
<dbReference type="Pfam" id="PF13300">
    <property type="entry name" value="DUF4078"/>
    <property type="match status" value="1"/>
</dbReference>
<evidence type="ECO:0000313" key="5">
    <source>
        <dbReference type="EnsemblMetazoa" id="CapteP181155"/>
    </source>
</evidence>
<name>R7TJ18_CAPTE</name>
<evidence type="ECO:0000256" key="2">
    <source>
        <dbReference type="SAM" id="MobiDB-lite"/>
    </source>
</evidence>
<evidence type="ECO:0000259" key="3">
    <source>
        <dbReference type="Pfam" id="PF25449"/>
    </source>
</evidence>
<dbReference type="PANTHER" id="PTHR15885:SF1">
    <property type="entry name" value="COILED-COIL DOMAIN-CONTAINING PROTEIN 174"/>
    <property type="match status" value="1"/>
</dbReference>
<evidence type="ECO:0000256" key="1">
    <source>
        <dbReference type="ARBA" id="ARBA00023054"/>
    </source>
</evidence>
<dbReference type="FunCoup" id="R7TJ18">
    <property type="interactions" value="930"/>
</dbReference>
<feature type="region of interest" description="Disordered" evidence="2">
    <location>
        <begin position="293"/>
        <end position="322"/>
    </location>
</feature>
<protein>
    <recommendedName>
        <fullName evidence="3">CCDC174 alpha/beta GRSR domain-containing protein</fullName>
    </recommendedName>
</protein>
<organism evidence="4">
    <name type="scientific">Capitella teleta</name>
    <name type="common">Polychaete worm</name>
    <dbReference type="NCBI Taxonomy" id="283909"/>
    <lineage>
        <taxon>Eukaryota</taxon>
        <taxon>Metazoa</taxon>
        <taxon>Spiralia</taxon>
        <taxon>Lophotrochozoa</taxon>
        <taxon>Annelida</taxon>
        <taxon>Polychaeta</taxon>
        <taxon>Sedentaria</taxon>
        <taxon>Scolecida</taxon>
        <taxon>Capitellidae</taxon>
        <taxon>Capitella</taxon>
    </lineage>
</organism>
<reference evidence="4 6" key="2">
    <citation type="journal article" date="2013" name="Nature">
        <title>Insights into bilaterian evolution from three spiralian genomes.</title>
        <authorList>
            <person name="Simakov O."/>
            <person name="Marletaz F."/>
            <person name="Cho S.J."/>
            <person name="Edsinger-Gonzales E."/>
            <person name="Havlak P."/>
            <person name="Hellsten U."/>
            <person name="Kuo D.H."/>
            <person name="Larsson T."/>
            <person name="Lv J."/>
            <person name="Arendt D."/>
            <person name="Savage R."/>
            <person name="Osoegawa K."/>
            <person name="de Jong P."/>
            <person name="Grimwood J."/>
            <person name="Chapman J.A."/>
            <person name="Shapiro H."/>
            <person name="Aerts A."/>
            <person name="Otillar R.P."/>
            <person name="Terry A.Y."/>
            <person name="Boore J.L."/>
            <person name="Grigoriev I.V."/>
            <person name="Lindberg D.R."/>
            <person name="Seaver E.C."/>
            <person name="Weisblat D.A."/>
            <person name="Putnam N.H."/>
            <person name="Rokhsar D.S."/>
        </authorList>
    </citation>
    <scope>NUCLEOTIDE SEQUENCE</scope>
    <source>
        <strain evidence="4 6">I ESC-2004</strain>
    </source>
</reference>
<keyword evidence="1" id="KW-0175">Coiled coil</keyword>
<feature type="region of interest" description="Disordered" evidence="2">
    <location>
        <begin position="352"/>
        <end position="406"/>
    </location>
</feature>
<reference evidence="6" key="1">
    <citation type="submission" date="2012-12" db="EMBL/GenBank/DDBJ databases">
        <authorList>
            <person name="Hellsten U."/>
            <person name="Grimwood J."/>
            <person name="Chapman J.A."/>
            <person name="Shapiro H."/>
            <person name="Aerts A."/>
            <person name="Otillar R.P."/>
            <person name="Terry A.Y."/>
            <person name="Boore J.L."/>
            <person name="Simakov O."/>
            <person name="Marletaz F."/>
            <person name="Cho S.-J."/>
            <person name="Edsinger-Gonzales E."/>
            <person name="Havlak P."/>
            <person name="Kuo D.-H."/>
            <person name="Larsson T."/>
            <person name="Lv J."/>
            <person name="Arendt D."/>
            <person name="Savage R."/>
            <person name="Osoegawa K."/>
            <person name="de Jong P."/>
            <person name="Lindberg D.R."/>
            <person name="Seaver E.C."/>
            <person name="Weisblat D.A."/>
            <person name="Putnam N.H."/>
            <person name="Grigoriev I.V."/>
            <person name="Rokhsar D.S."/>
        </authorList>
    </citation>
    <scope>NUCLEOTIDE SEQUENCE</scope>
    <source>
        <strain evidence="6">I ESC-2004</strain>
    </source>
</reference>
<dbReference type="GO" id="GO:0005634">
    <property type="term" value="C:nucleus"/>
    <property type="evidence" value="ECO:0007669"/>
    <property type="project" value="TreeGrafter"/>
</dbReference>
<dbReference type="Pfam" id="PF25449">
    <property type="entry name" value="CCDC174_GRSR"/>
    <property type="match status" value="1"/>
</dbReference>